<dbReference type="InterPro" id="IPR000194">
    <property type="entry name" value="ATPase_F1/V1/A1_a/bsu_nucl-bd"/>
</dbReference>
<dbReference type="Pfam" id="PF02874">
    <property type="entry name" value="ATP-synt_ab_N"/>
    <property type="match status" value="1"/>
</dbReference>
<dbReference type="InterPro" id="IPR050053">
    <property type="entry name" value="ATPase_alpha/beta_chains"/>
</dbReference>
<dbReference type="CDD" id="cd18117">
    <property type="entry name" value="ATP-synt_flagellum-secretory_path_III_N"/>
    <property type="match status" value="1"/>
</dbReference>
<feature type="compositionally biased region" description="Polar residues" evidence="13">
    <location>
        <begin position="1"/>
        <end position="14"/>
    </location>
</feature>
<dbReference type="InterPro" id="IPR005714">
    <property type="entry name" value="ATPase_T3SS_FliI/YscN"/>
</dbReference>
<keyword evidence="3" id="KW-0963">Cytoplasm</keyword>
<dbReference type="EC" id="7.4.2.8" evidence="10"/>
<reference evidence="15" key="1">
    <citation type="submission" date="2021-12" db="EMBL/GenBank/DDBJ databases">
        <title>Bradyrhizobium xenonodulans sp. nov.</title>
        <authorList>
            <person name="Claassens R."/>
            <person name="Venter S.N."/>
            <person name="Beukes C.W."/>
            <person name="Stepkowski T."/>
            <person name="Steenkamp E.T."/>
        </authorList>
    </citation>
    <scope>NUCLEOTIDE SEQUENCE</scope>
    <source>
        <strain evidence="15">14AB</strain>
    </source>
</reference>
<dbReference type="InterPro" id="IPR004100">
    <property type="entry name" value="ATPase_F1/V1/A1_a/bsu_N"/>
</dbReference>
<evidence type="ECO:0000256" key="3">
    <source>
        <dbReference type="ARBA" id="ARBA00022490"/>
    </source>
</evidence>
<keyword evidence="16" id="KW-1185">Reference proteome</keyword>
<evidence type="ECO:0000256" key="12">
    <source>
        <dbReference type="ARBA" id="ARBA00034006"/>
    </source>
</evidence>
<evidence type="ECO:0000256" key="13">
    <source>
        <dbReference type="SAM" id="MobiDB-lite"/>
    </source>
</evidence>
<name>A0ABY7MXS8_9BRAD</name>
<evidence type="ECO:0000256" key="7">
    <source>
        <dbReference type="ARBA" id="ARBA00022967"/>
    </source>
</evidence>
<dbReference type="EMBL" id="CP089391">
    <property type="protein sequence ID" value="WBL81362.1"/>
    <property type="molecule type" value="Genomic_DNA"/>
</dbReference>
<feature type="region of interest" description="Disordered" evidence="13">
    <location>
        <begin position="1"/>
        <end position="22"/>
    </location>
</feature>
<dbReference type="SMART" id="SM00382">
    <property type="entry name" value="AAA"/>
    <property type="match status" value="1"/>
</dbReference>
<comment type="catalytic activity">
    <reaction evidence="12">
        <text>ATP + H2O + cellular proteinSide 1 = ADP + phosphate + cellular proteinSide 2.</text>
        <dbReference type="EC" id="7.4.2.8"/>
    </reaction>
</comment>
<dbReference type="Pfam" id="PF00006">
    <property type="entry name" value="ATP-synt_ab"/>
    <property type="match status" value="1"/>
</dbReference>
<dbReference type="InterPro" id="IPR020003">
    <property type="entry name" value="ATPase_a/bsu_AS"/>
</dbReference>
<dbReference type="PROSITE" id="PS00152">
    <property type="entry name" value="ATPASE_ALPHA_BETA"/>
    <property type="match status" value="1"/>
</dbReference>
<dbReference type="CDD" id="cd01136">
    <property type="entry name" value="ATPase_flagellum-secretory_path_III"/>
    <property type="match status" value="1"/>
</dbReference>
<sequence length="457" mass="48788">MTITSTTSASSWPNLDSPASRLDGELSRIREQAKRTETRPLRGRVTQAVGTMIHAVLPDVRIGELCRLNNPSTGWTRDAEVVGLADGRALLTPIGDLVGLSSRTEVIPTGRVMEAPVGDALLGRVIDSTGSPLDGKGPIETQAARPLHGSAPSPLIRSLVHRPLVVGLRAIDGLLTCGEGQRVGIYGEPGSGKSSLLAQIVRGADADVAVIALIGERGREVREFVEVQLGAGGMRRTILVVSTSDRSAMERVKAAYVATAIAEHFRDEGKRVLLVMDSVTRFARALREIGLAAGEPPTRRGFPPSVFAQLPSLMERAGPGKIGSITAFYTVLVEGDGSGDPIAEETRGILDGHMVLSPQLAGAGHYPAINVLTSRSRVMNAVADVAHQRAAARLRELLARYAEIEFLIQVGEYKSGADLLADEAVRKIGEIQNFLRQSSTERISLEETMAWLTRLAA</sequence>
<dbReference type="InterPro" id="IPR013380">
    <property type="entry name" value="ATPase_T3SS_SctN"/>
</dbReference>
<keyword evidence="2" id="KW-0813">Transport</keyword>
<gene>
    <name evidence="15" type="primary">sctN</name>
    <name evidence="15" type="ORF">I3J27_13385</name>
</gene>
<dbReference type="Pfam" id="PF18269">
    <property type="entry name" value="T3SS_ATPase_C"/>
    <property type="match status" value="1"/>
</dbReference>
<feature type="domain" description="AAA+ ATPase" evidence="14">
    <location>
        <begin position="179"/>
        <end position="360"/>
    </location>
</feature>
<evidence type="ECO:0000256" key="6">
    <source>
        <dbReference type="ARBA" id="ARBA00022927"/>
    </source>
</evidence>
<dbReference type="NCBIfam" id="TIGR01026">
    <property type="entry name" value="fliI_yscN"/>
    <property type="match status" value="1"/>
</dbReference>
<dbReference type="RefSeq" id="WP_270169873.1">
    <property type="nucleotide sequence ID" value="NZ_CP089391.1"/>
</dbReference>
<comment type="subcellular location">
    <subcellularLocation>
        <location evidence="1">Cytoplasm</location>
    </subcellularLocation>
</comment>
<keyword evidence="7" id="KW-1278">Translocase</keyword>
<evidence type="ECO:0000256" key="11">
    <source>
        <dbReference type="ARBA" id="ARBA00024442"/>
    </source>
</evidence>
<evidence type="ECO:0000256" key="5">
    <source>
        <dbReference type="ARBA" id="ARBA00022840"/>
    </source>
</evidence>
<evidence type="ECO:0000256" key="4">
    <source>
        <dbReference type="ARBA" id="ARBA00022741"/>
    </source>
</evidence>
<dbReference type="PANTHER" id="PTHR15184">
    <property type="entry name" value="ATP SYNTHASE"/>
    <property type="match status" value="1"/>
</dbReference>
<protein>
    <recommendedName>
        <fullName evidence="11">Type 3 secretion system ATPase</fullName>
        <ecNumber evidence="10">7.4.2.8</ecNumber>
    </recommendedName>
</protein>
<evidence type="ECO:0000256" key="9">
    <source>
        <dbReference type="ARBA" id="ARBA00024342"/>
    </source>
</evidence>
<dbReference type="Gene3D" id="3.40.50.12240">
    <property type="match status" value="1"/>
</dbReference>
<comment type="similarity">
    <text evidence="9">Belongs to the ATPase alpha/beta chains family. T3SS ATPase subfamily.</text>
</comment>
<proteinExistence type="inferred from homology"/>
<evidence type="ECO:0000313" key="16">
    <source>
        <dbReference type="Proteomes" id="UP001179614"/>
    </source>
</evidence>
<evidence type="ECO:0000256" key="8">
    <source>
        <dbReference type="ARBA" id="ARBA00023026"/>
    </source>
</evidence>
<dbReference type="InterPro" id="IPR027417">
    <property type="entry name" value="P-loop_NTPase"/>
</dbReference>
<accession>A0ABY7MXS8</accession>
<organism evidence="15 16">
    <name type="scientific">Bradyrhizobium xenonodulans</name>
    <dbReference type="NCBI Taxonomy" id="2736875"/>
    <lineage>
        <taxon>Bacteria</taxon>
        <taxon>Pseudomonadati</taxon>
        <taxon>Pseudomonadota</taxon>
        <taxon>Alphaproteobacteria</taxon>
        <taxon>Hyphomicrobiales</taxon>
        <taxon>Nitrobacteraceae</taxon>
        <taxon>Bradyrhizobium</taxon>
    </lineage>
</organism>
<dbReference type="SUPFAM" id="SSF52540">
    <property type="entry name" value="P-loop containing nucleoside triphosphate hydrolases"/>
    <property type="match status" value="1"/>
</dbReference>
<evidence type="ECO:0000256" key="10">
    <source>
        <dbReference type="ARBA" id="ARBA00024382"/>
    </source>
</evidence>
<dbReference type="InterPro" id="IPR003593">
    <property type="entry name" value="AAA+_ATPase"/>
</dbReference>
<evidence type="ECO:0000256" key="1">
    <source>
        <dbReference type="ARBA" id="ARBA00004496"/>
    </source>
</evidence>
<evidence type="ECO:0000313" key="15">
    <source>
        <dbReference type="EMBL" id="WBL81362.1"/>
    </source>
</evidence>
<dbReference type="NCBIfam" id="TIGR02546">
    <property type="entry name" value="III_secr_ATP"/>
    <property type="match status" value="1"/>
</dbReference>
<dbReference type="Proteomes" id="UP001179614">
    <property type="component" value="Chromosome"/>
</dbReference>
<dbReference type="InterPro" id="IPR040627">
    <property type="entry name" value="T3SS_ATPase_C"/>
</dbReference>
<keyword evidence="6" id="KW-0653">Protein transport</keyword>
<evidence type="ECO:0000256" key="2">
    <source>
        <dbReference type="ARBA" id="ARBA00022448"/>
    </source>
</evidence>
<evidence type="ECO:0000259" key="14">
    <source>
        <dbReference type="SMART" id="SM00382"/>
    </source>
</evidence>
<dbReference type="PANTHER" id="PTHR15184:SF9">
    <property type="entry name" value="SPI-1 TYPE 3 SECRETION SYSTEM ATPASE"/>
    <property type="match status" value="1"/>
</dbReference>
<keyword evidence="4" id="KW-0547">Nucleotide-binding</keyword>
<keyword evidence="5" id="KW-0067">ATP-binding</keyword>
<keyword evidence="8" id="KW-0843">Virulence</keyword>